<sequence>LHSRAQIPVQPPHPIPIKSYWHHPPSPLARHRSTESLPRTADTVIIGSGITGAMVAWNLLEKGVKDIVMLEARDAVGGATGRNGGHTKAASYRTYPSHVLSHSPSTAAKIARLELANIRDTHAFASTHLIACTSRPCQTTDIIYDPATYTSGIDAIHTLQSNLGAADAAASYKILDAEKTVTKFLVGPEKAPGGIHAPEKVDGAFAYEAGSINAYAFTSGVLSLCISRGMTLYTHTPVTGVIASWPSPAQDFRYAVPTAQGTINARRVVLATNGYTANLLPSLQSIIVPLRGQIAALKVPQGSTLPTLLPSTYSFMYDGGYDYMIPRLSTSSNSDGTGREEQHIIIGGGLGRLPSSGASEYGTVDDSELNPATSEYLADIGRAYFGKHWTGYRGGGDDGDDVVREWTGIMGVTPDDMPFIGEVPMPLVFEGAAQNQVGERSRNGSSGLFIAAGFNGHGMALALKCAEALADLMQSGDAAIPQWFPREFLISDDRIQK</sequence>
<evidence type="ECO:0000259" key="2">
    <source>
        <dbReference type="Pfam" id="PF01266"/>
    </source>
</evidence>
<dbReference type="Pfam" id="PF01266">
    <property type="entry name" value="DAO"/>
    <property type="match status" value="1"/>
</dbReference>
<dbReference type="GeneID" id="54482495"/>
<dbReference type="InterPro" id="IPR036188">
    <property type="entry name" value="FAD/NAD-bd_sf"/>
</dbReference>
<dbReference type="PANTHER" id="PTHR13847">
    <property type="entry name" value="SARCOSINE DEHYDROGENASE-RELATED"/>
    <property type="match status" value="1"/>
</dbReference>
<organism evidence="3 4">
    <name type="scientific">Pseudovirgaria hyperparasitica</name>
    <dbReference type="NCBI Taxonomy" id="470096"/>
    <lineage>
        <taxon>Eukaryota</taxon>
        <taxon>Fungi</taxon>
        <taxon>Dikarya</taxon>
        <taxon>Ascomycota</taxon>
        <taxon>Pezizomycotina</taxon>
        <taxon>Dothideomycetes</taxon>
        <taxon>Dothideomycetes incertae sedis</taxon>
        <taxon>Acrospermales</taxon>
        <taxon>Acrospermaceae</taxon>
        <taxon>Pseudovirgaria</taxon>
    </lineage>
</organism>
<evidence type="ECO:0000256" key="1">
    <source>
        <dbReference type="SAM" id="MobiDB-lite"/>
    </source>
</evidence>
<dbReference type="SUPFAM" id="SSF51905">
    <property type="entry name" value="FAD/NAD(P)-binding domain"/>
    <property type="match status" value="1"/>
</dbReference>
<protein>
    <submittedName>
        <fullName evidence="3">FAD dependent oxidoreductase-like protein</fullName>
    </submittedName>
</protein>
<dbReference type="OrthoDB" id="429143at2759"/>
<feature type="non-terminal residue" evidence="3">
    <location>
        <position position="1"/>
    </location>
</feature>
<dbReference type="InterPro" id="IPR006076">
    <property type="entry name" value="FAD-dep_OxRdtase"/>
</dbReference>
<keyword evidence="4" id="KW-1185">Reference proteome</keyword>
<evidence type="ECO:0000313" key="4">
    <source>
        <dbReference type="Proteomes" id="UP000799437"/>
    </source>
</evidence>
<feature type="non-terminal residue" evidence="3">
    <location>
        <position position="497"/>
    </location>
</feature>
<feature type="domain" description="FAD dependent oxidoreductase" evidence="2">
    <location>
        <begin position="42"/>
        <end position="472"/>
    </location>
</feature>
<accession>A0A6A6VQX6</accession>
<reference evidence="3" key="1">
    <citation type="journal article" date="2020" name="Stud. Mycol.">
        <title>101 Dothideomycetes genomes: a test case for predicting lifestyles and emergence of pathogens.</title>
        <authorList>
            <person name="Haridas S."/>
            <person name="Albert R."/>
            <person name="Binder M."/>
            <person name="Bloem J."/>
            <person name="Labutti K."/>
            <person name="Salamov A."/>
            <person name="Andreopoulos B."/>
            <person name="Baker S."/>
            <person name="Barry K."/>
            <person name="Bills G."/>
            <person name="Bluhm B."/>
            <person name="Cannon C."/>
            <person name="Castanera R."/>
            <person name="Culley D."/>
            <person name="Daum C."/>
            <person name="Ezra D."/>
            <person name="Gonzalez J."/>
            <person name="Henrissat B."/>
            <person name="Kuo A."/>
            <person name="Liang C."/>
            <person name="Lipzen A."/>
            <person name="Lutzoni F."/>
            <person name="Magnuson J."/>
            <person name="Mondo S."/>
            <person name="Nolan M."/>
            <person name="Ohm R."/>
            <person name="Pangilinan J."/>
            <person name="Park H.-J."/>
            <person name="Ramirez L."/>
            <person name="Alfaro M."/>
            <person name="Sun H."/>
            <person name="Tritt A."/>
            <person name="Yoshinaga Y."/>
            <person name="Zwiers L.-H."/>
            <person name="Turgeon B."/>
            <person name="Goodwin S."/>
            <person name="Spatafora J."/>
            <person name="Crous P."/>
            <person name="Grigoriev I."/>
        </authorList>
    </citation>
    <scope>NUCLEOTIDE SEQUENCE</scope>
    <source>
        <strain evidence="3">CBS 121739</strain>
    </source>
</reference>
<dbReference type="RefSeq" id="XP_033595453.1">
    <property type="nucleotide sequence ID" value="XM_033741441.1"/>
</dbReference>
<feature type="region of interest" description="Disordered" evidence="1">
    <location>
        <begin position="1"/>
        <end position="35"/>
    </location>
</feature>
<dbReference type="Proteomes" id="UP000799437">
    <property type="component" value="Unassembled WGS sequence"/>
</dbReference>
<dbReference type="Gene3D" id="3.50.50.60">
    <property type="entry name" value="FAD/NAD(P)-binding domain"/>
    <property type="match status" value="1"/>
</dbReference>
<dbReference type="EMBL" id="ML996588">
    <property type="protein sequence ID" value="KAF2753002.1"/>
    <property type="molecule type" value="Genomic_DNA"/>
</dbReference>
<evidence type="ECO:0000313" key="3">
    <source>
        <dbReference type="EMBL" id="KAF2753002.1"/>
    </source>
</evidence>
<dbReference type="PANTHER" id="PTHR13847:SF284">
    <property type="entry name" value="FAD DEPENDENT OXIDOREDUCTASE DOMAIN-CONTAINING PROTEIN"/>
    <property type="match status" value="1"/>
</dbReference>
<gene>
    <name evidence="3" type="ORF">EJ05DRAFT_417163</name>
</gene>
<dbReference type="AlphaFoldDB" id="A0A6A6VQX6"/>
<dbReference type="Gene3D" id="3.30.9.10">
    <property type="entry name" value="D-Amino Acid Oxidase, subunit A, domain 2"/>
    <property type="match status" value="1"/>
</dbReference>
<proteinExistence type="predicted"/>
<dbReference type="GO" id="GO:0005737">
    <property type="term" value="C:cytoplasm"/>
    <property type="evidence" value="ECO:0007669"/>
    <property type="project" value="TreeGrafter"/>
</dbReference>
<name>A0A6A6VQX6_9PEZI</name>